<evidence type="ECO:0000259" key="9">
    <source>
        <dbReference type="PROSITE" id="PS51283"/>
    </source>
</evidence>
<dbReference type="SMART" id="SM00695">
    <property type="entry name" value="DUSP"/>
    <property type="match status" value="1"/>
</dbReference>
<dbReference type="Gene3D" id="3.90.70.10">
    <property type="entry name" value="Cysteine proteinases"/>
    <property type="match status" value="2"/>
</dbReference>
<feature type="domain" description="USP" evidence="8">
    <location>
        <begin position="468"/>
        <end position="1072"/>
    </location>
</feature>
<evidence type="ECO:0000256" key="4">
    <source>
        <dbReference type="ARBA" id="ARBA00022670"/>
    </source>
</evidence>
<protein>
    <recommendedName>
        <fullName evidence="3">ubiquitinyl hydrolase 1</fullName>
        <ecNumber evidence="3">3.4.19.12</ecNumber>
    </recommendedName>
</protein>
<dbReference type="InterPro" id="IPR018200">
    <property type="entry name" value="USP_CS"/>
</dbReference>
<sequence length="1073" mass="125049">MTEEIKRLKRQALEMMEGDNYEEAVKILCTIIDEMETHSPLYKYYRAKCYYQMGKDYLQPARKDLHKILNYCTGKDKPESYILKAKTLYLSGILEMEFGQDIRRSAMMFEEYLRMYSTIFVPKDSYYKKNELKRNNPDIISLKEHCQECLEQIKNGEIEVSNFHTEEQLAEQAKEFNSLWEEFEITKMDVTPGSKWYLVSAAWLKNFKEYVLQNPGDSNNEAMRVEHPGMITNEDILDNPEHLLRDPTEVYLDYNLKENLLEETHYFIVNQKVWDFLHAHYSGVEVMRYGEKKEGNEECCIEANLIKINIHYFPSQEGEDTQMYQIFESRHKTIAEFKERLARLQGLQKTSVRLWKSPIPSDFDTFYRNNLCEFRKHRHIRLNATYLKKLSETINDVQLSLDDFIIVECKCRGDFIFEEIEKQEGNEVLHDHIEDEELKEALTDAKSLRFLNLDITSLFDSRSNEGKCGLSNLGNTCFMNSALQCMSNTTELTKYFLFGLHKNEINYDNPLGTKGRLATAYAKLMKELWVKGDGRVAPWDVKKAIGTVAYQFQGFAQQDSFELFNYVTDTLHEDLNRVIEKPYTEFKDSDGRSDSEVSADHWKAFTDRNQSVIVDLMYGQLKSRLICDVCKNISNTFDPYLALSLPIPKNKFSRISITYFPEAVSTQNPVQKLKLNVGIKDSVEDLKAKIKALVKTENPILLYTLRRKDLIGERIDDDVLATKLEDERLTAYEYTPIDREEKSKTSCVQVHFVSESRSMFGSSNYTDVCAPKIFLHHVDKTCTDLKLAIFKYLFPLITLPEQYQEAYEKKEDKEKVIRDIYEAFYNKSQHGISKIFTIEYESQKTHYYSSRKFKEFKDSEETFGEFVENLVSIDNVYLRICFPRATKVDLDPLEDSKYSGHSIGESAAISIDDCIEKFSVEELLTDDNRYYCSKCEKHQDTYKKMDIYKLPKILVVQLKRFSKGESSGSKYSGYSAFGRMIMGSSKNSDLIDFPLKGLDMGKYLLDNEGKEYLYDCYAVSNHSGSLGGGHYVAHCKNSLDNKWYYFNDSSCGKSSDREIVCSSAYVLFYRLRE</sequence>
<evidence type="ECO:0000256" key="7">
    <source>
        <dbReference type="ARBA" id="ARBA00022807"/>
    </source>
</evidence>
<dbReference type="Pfam" id="PF00443">
    <property type="entry name" value="UCH"/>
    <property type="match status" value="1"/>
</dbReference>
<dbReference type="InterPro" id="IPR038765">
    <property type="entry name" value="Papain-like_cys_pep_sf"/>
</dbReference>
<dbReference type="PROSITE" id="PS51283">
    <property type="entry name" value="DUSP"/>
    <property type="match status" value="1"/>
</dbReference>
<evidence type="ECO:0000256" key="6">
    <source>
        <dbReference type="ARBA" id="ARBA00022801"/>
    </source>
</evidence>
<dbReference type="InterPro" id="IPR028889">
    <property type="entry name" value="USP"/>
</dbReference>
<evidence type="ECO:0000256" key="5">
    <source>
        <dbReference type="ARBA" id="ARBA00022786"/>
    </source>
</evidence>
<evidence type="ECO:0000256" key="1">
    <source>
        <dbReference type="ARBA" id="ARBA00000707"/>
    </source>
</evidence>
<keyword evidence="11" id="KW-1185">Reference proteome</keyword>
<comment type="caution">
    <text evidence="10">The sequence shown here is derived from an EMBL/GenBank/DDBJ whole genome shotgun (WGS) entry which is preliminary data.</text>
</comment>
<evidence type="ECO:0000313" key="11">
    <source>
        <dbReference type="Proteomes" id="UP001295684"/>
    </source>
</evidence>
<accession>A0AAD1XJG4</accession>
<dbReference type="PANTHER" id="PTHR21646">
    <property type="entry name" value="UBIQUITIN CARBOXYL-TERMINAL HYDROLASE"/>
    <property type="match status" value="1"/>
</dbReference>
<dbReference type="InterPro" id="IPR001394">
    <property type="entry name" value="Peptidase_C19_UCH"/>
</dbReference>
<evidence type="ECO:0000259" key="8">
    <source>
        <dbReference type="PROSITE" id="PS50235"/>
    </source>
</evidence>
<dbReference type="InterPro" id="IPR050185">
    <property type="entry name" value="Ub_carboxyl-term_hydrolase"/>
</dbReference>
<dbReference type="SUPFAM" id="SSF54001">
    <property type="entry name" value="Cysteine proteinases"/>
    <property type="match status" value="1"/>
</dbReference>
<evidence type="ECO:0000313" key="10">
    <source>
        <dbReference type="EMBL" id="CAI2373802.1"/>
    </source>
</evidence>
<dbReference type="Pfam" id="PF06337">
    <property type="entry name" value="DUSP"/>
    <property type="match status" value="1"/>
</dbReference>
<dbReference type="PANTHER" id="PTHR21646:SF24">
    <property type="entry name" value="UBIQUITIN CARBOXYL-TERMINAL HYDROLASE"/>
    <property type="match status" value="1"/>
</dbReference>
<keyword evidence="7" id="KW-0788">Thiol protease</keyword>
<dbReference type="EMBL" id="CAMPGE010015165">
    <property type="protein sequence ID" value="CAI2373802.1"/>
    <property type="molecule type" value="Genomic_DNA"/>
</dbReference>
<dbReference type="Proteomes" id="UP001295684">
    <property type="component" value="Unassembled WGS sequence"/>
</dbReference>
<dbReference type="GO" id="GO:0006508">
    <property type="term" value="P:proteolysis"/>
    <property type="evidence" value="ECO:0007669"/>
    <property type="project" value="UniProtKB-KW"/>
</dbReference>
<evidence type="ECO:0000256" key="3">
    <source>
        <dbReference type="ARBA" id="ARBA00012759"/>
    </source>
</evidence>
<reference evidence="10" key="1">
    <citation type="submission" date="2023-07" db="EMBL/GenBank/DDBJ databases">
        <authorList>
            <consortium name="AG Swart"/>
            <person name="Singh M."/>
            <person name="Singh A."/>
            <person name="Seah K."/>
            <person name="Emmerich C."/>
        </authorList>
    </citation>
    <scope>NUCLEOTIDE SEQUENCE</scope>
    <source>
        <strain evidence="10">DP1</strain>
    </source>
</reference>
<name>A0AAD1XJG4_EUPCR</name>
<dbReference type="GO" id="GO:0004843">
    <property type="term" value="F:cysteine-type deubiquitinase activity"/>
    <property type="evidence" value="ECO:0007669"/>
    <property type="project" value="UniProtKB-EC"/>
</dbReference>
<dbReference type="CDD" id="cd02674">
    <property type="entry name" value="Peptidase_C19R"/>
    <property type="match status" value="1"/>
</dbReference>
<dbReference type="AlphaFoldDB" id="A0AAD1XJG4"/>
<gene>
    <name evidence="10" type="ORF">ECRASSUSDP1_LOCUS15151</name>
</gene>
<evidence type="ECO:0000256" key="2">
    <source>
        <dbReference type="ARBA" id="ARBA00009085"/>
    </source>
</evidence>
<comment type="similarity">
    <text evidence="2">Belongs to the peptidase C19 family.</text>
</comment>
<dbReference type="InterPro" id="IPR035927">
    <property type="entry name" value="DUSP-like_sf"/>
</dbReference>
<comment type="catalytic activity">
    <reaction evidence="1">
        <text>Thiol-dependent hydrolysis of ester, thioester, amide, peptide and isopeptide bonds formed by the C-terminal Gly of ubiquitin (a 76-residue protein attached to proteins as an intracellular targeting signal).</text>
        <dbReference type="EC" id="3.4.19.12"/>
    </reaction>
</comment>
<dbReference type="EC" id="3.4.19.12" evidence="3"/>
<dbReference type="InterPro" id="IPR006615">
    <property type="entry name" value="Pept_C19_DUSP"/>
</dbReference>
<feature type="domain" description="DUSP" evidence="9">
    <location>
        <begin position="167"/>
        <end position="291"/>
    </location>
</feature>
<dbReference type="GO" id="GO:0016579">
    <property type="term" value="P:protein deubiquitination"/>
    <property type="evidence" value="ECO:0007669"/>
    <property type="project" value="InterPro"/>
</dbReference>
<organism evidence="10 11">
    <name type="scientific">Euplotes crassus</name>
    <dbReference type="NCBI Taxonomy" id="5936"/>
    <lineage>
        <taxon>Eukaryota</taxon>
        <taxon>Sar</taxon>
        <taxon>Alveolata</taxon>
        <taxon>Ciliophora</taxon>
        <taxon>Intramacronucleata</taxon>
        <taxon>Spirotrichea</taxon>
        <taxon>Hypotrichia</taxon>
        <taxon>Euplotida</taxon>
        <taxon>Euplotidae</taxon>
        <taxon>Moneuplotes</taxon>
    </lineage>
</organism>
<proteinExistence type="inferred from homology"/>
<dbReference type="SUPFAM" id="SSF143791">
    <property type="entry name" value="DUSP-like"/>
    <property type="match status" value="1"/>
</dbReference>
<keyword evidence="5" id="KW-0833">Ubl conjugation pathway</keyword>
<dbReference type="PROSITE" id="PS50235">
    <property type="entry name" value="USP_3"/>
    <property type="match status" value="1"/>
</dbReference>
<dbReference type="PROSITE" id="PS00972">
    <property type="entry name" value="USP_1"/>
    <property type="match status" value="1"/>
</dbReference>
<dbReference type="Gene3D" id="3.30.2230.10">
    <property type="entry name" value="DUSP-like"/>
    <property type="match status" value="1"/>
</dbReference>
<keyword evidence="6" id="KW-0378">Hydrolase</keyword>
<keyword evidence="4" id="KW-0645">Protease</keyword>